<reference evidence="6" key="1">
    <citation type="submission" date="2019-01" db="EMBL/GenBank/DDBJ databases">
        <authorList>
            <person name="Lista F."/>
            <person name="Anselmo A."/>
        </authorList>
    </citation>
    <scope>NUCLEOTIDE SEQUENCE</scope>
    <source>
        <strain evidence="6">8S</strain>
    </source>
</reference>
<protein>
    <submittedName>
        <fullName evidence="6">ABC transporter ATP-binding protein</fullName>
    </submittedName>
</protein>
<evidence type="ECO:0000313" key="6">
    <source>
        <dbReference type="EMBL" id="TCX66094.1"/>
    </source>
</evidence>
<dbReference type="InterPro" id="IPR050319">
    <property type="entry name" value="ABC_transp_ATP-bind"/>
</dbReference>
<dbReference type="InterPro" id="IPR013563">
    <property type="entry name" value="Oligopep_ABC_C"/>
</dbReference>
<name>A0A483KSC6_9ENTR</name>
<dbReference type="SUPFAM" id="SSF52540">
    <property type="entry name" value="P-loop containing nucleoside triphosphate hydrolases"/>
    <property type="match status" value="2"/>
</dbReference>
<evidence type="ECO:0000259" key="5">
    <source>
        <dbReference type="PROSITE" id="PS50893"/>
    </source>
</evidence>
<evidence type="ECO:0000256" key="1">
    <source>
        <dbReference type="ARBA" id="ARBA00005417"/>
    </source>
</evidence>
<dbReference type="NCBIfam" id="NF007739">
    <property type="entry name" value="PRK10419.1"/>
    <property type="match status" value="2"/>
</dbReference>
<keyword evidence="3" id="KW-0547">Nucleotide-binding</keyword>
<dbReference type="NCBIfam" id="NF008453">
    <property type="entry name" value="PRK11308.1"/>
    <property type="match status" value="2"/>
</dbReference>
<dbReference type="PROSITE" id="PS00211">
    <property type="entry name" value="ABC_TRANSPORTER_1"/>
    <property type="match status" value="2"/>
</dbReference>
<dbReference type="InterPro" id="IPR027417">
    <property type="entry name" value="P-loop_NTPase"/>
</dbReference>
<dbReference type="PANTHER" id="PTHR43776:SF7">
    <property type="entry name" value="D,D-DIPEPTIDE TRANSPORT ATP-BINDING PROTEIN DDPF-RELATED"/>
    <property type="match status" value="1"/>
</dbReference>
<dbReference type="GO" id="GO:0055085">
    <property type="term" value="P:transmembrane transport"/>
    <property type="evidence" value="ECO:0007669"/>
    <property type="project" value="UniProtKB-ARBA"/>
</dbReference>
<feature type="domain" description="ABC transporter" evidence="5">
    <location>
        <begin position="277"/>
        <end position="520"/>
    </location>
</feature>
<dbReference type="GO" id="GO:0015833">
    <property type="term" value="P:peptide transport"/>
    <property type="evidence" value="ECO:0007669"/>
    <property type="project" value="InterPro"/>
</dbReference>
<dbReference type="EMBL" id="SDCO01000001">
    <property type="protein sequence ID" value="TCX66094.1"/>
    <property type="molecule type" value="Genomic_DNA"/>
</dbReference>
<dbReference type="Pfam" id="PF08352">
    <property type="entry name" value="oligo_HPY"/>
    <property type="match status" value="2"/>
</dbReference>
<dbReference type="SMART" id="SM00382">
    <property type="entry name" value="AAA"/>
    <property type="match status" value="2"/>
</dbReference>
<dbReference type="Pfam" id="PF00005">
    <property type="entry name" value="ABC_tran"/>
    <property type="match status" value="2"/>
</dbReference>
<evidence type="ECO:0000256" key="2">
    <source>
        <dbReference type="ARBA" id="ARBA00022448"/>
    </source>
</evidence>
<proteinExistence type="inferred from homology"/>
<dbReference type="InterPro" id="IPR003439">
    <property type="entry name" value="ABC_transporter-like_ATP-bd"/>
</dbReference>
<dbReference type="PROSITE" id="PS50893">
    <property type="entry name" value="ABC_TRANSPORTER_2"/>
    <property type="match status" value="2"/>
</dbReference>
<dbReference type="AlphaFoldDB" id="A0A483KSC6"/>
<feature type="domain" description="ABC transporter" evidence="5">
    <location>
        <begin position="4"/>
        <end position="254"/>
    </location>
</feature>
<gene>
    <name evidence="6" type="ORF">ETE84_02855</name>
</gene>
<evidence type="ECO:0000256" key="4">
    <source>
        <dbReference type="ARBA" id="ARBA00022840"/>
    </source>
</evidence>
<evidence type="ECO:0000256" key="3">
    <source>
        <dbReference type="ARBA" id="ARBA00022741"/>
    </source>
</evidence>
<organism evidence="6">
    <name type="scientific">Klebsiella quasipneumoniae</name>
    <dbReference type="NCBI Taxonomy" id="1463165"/>
    <lineage>
        <taxon>Bacteria</taxon>
        <taxon>Pseudomonadati</taxon>
        <taxon>Pseudomonadota</taxon>
        <taxon>Gammaproteobacteria</taxon>
        <taxon>Enterobacterales</taxon>
        <taxon>Enterobacteriaceae</taxon>
        <taxon>Klebsiella/Raoultella group</taxon>
        <taxon>Klebsiella</taxon>
        <taxon>Klebsiella pneumoniae complex</taxon>
    </lineage>
</organism>
<dbReference type="GO" id="GO:0005524">
    <property type="term" value="F:ATP binding"/>
    <property type="evidence" value="ECO:0007669"/>
    <property type="project" value="UniProtKB-KW"/>
</dbReference>
<dbReference type="Gene3D" id="3.40.50.300">
    <property type="entry name" value="P-loop containing nucleotide triphosphate hydrolases"/>
    <property type="match status" value="2"/>
</dbReference>
<dbReference type="InterPro" id="IPR003593">
    <property type="entry name" value="AAA+_ATPase"/>
</dbReference>
<dbReference type="PANTHER" id="PTHR43776">
    <property type="entry name" value="TRANSPORT ATP-BINDING PROTEIN"/>
    <property type="match status" value="1"/>
</dbReference>
<dbReference type="GO" id="GO:0016887">
    <property type="term" value="F:ATP hydrolysis activity"/>
    <property type="evidence" value="ECO:0007669"/>
    <property type="project" value="InterPro"/>
</dbReference>
<sequence>MNVLSVEDLRISYRSRGEWREVVHNVSFSIQRGEMLAFVGESGSGKTTTAQAIIGLLADNARHDAGRIILNGEVISDWSAKRLNRLRGVSISLVPQDPGNSLNPVKTIGQQVEEILRLHQSLSAAERRQQVLNLLAKVGLSHPEQRFDQYPHQLSGGMKQRVLIAIAIALQPDLIIADEPTSALDVTVQKRILDLLDILRRESGTAVLFVTHDLALAAERADRIMVFRQGEIQEQGATEAIIRRPQHPYTRQLLHDLQDAPLRLTADRHRPLATPAIRVEGISKRFSLGKQALQALDSVSFEVRRGSTHALVGESGSGKTTLARILLGFERADAGQVTIDGIDAGHLSREAQRQLRRKIQFVYQNPFASLDPRQTLFAIIEEPLKNFERLSAATRRQRVESVAARVALAPELLSRTPRELSGGQRQRVAIARALILEPAILVLDEATSALDVTVQAQILALLQQLQQQLGLSYLFITHDLATVRRIADSVTVLRAGQVVEHGDVGRLFAAPQQAYTRELIAAIPQVSPRLAQAHMENA</sequence>
<comment type="similarity">
    <text evidence="1">Belongs to the ABC transporter superfamily.</text>
</comment>
<keyword evidence="4 6" id="KW-0067">ATP-binding</keyword>
<comment type="caution">
    <text evidence="6">The sequence shown here is derived from an EMBL/GenBank/DDBJ whole genome shotgun (WGS) entry which is preliminary data.</text>
</comment>
<accession>A0A483KSC6</accession>
<dbReference type="CDD" id="cd03257">
    <property type="entry name" value="ABC_NikE_OppD_transporters"/>
    <property type="match status" value="2"/>
</dbReference>
<keyword evidence="2" id="KW-0813">Transport</keyword>
<dbReference type="FunFam" id="3.40.50.300:FF:000016">
    <property type="entry name" value="Oligopeptide ABC transporter ATP-binding component"/>
    <property type="match status" value="1"/>
</dbReference>
<dbReference type="InterPro" id="IPR017871">
    <property type="entry name" value="ABC_transporter-like_CS"/>
</dbReference>